<sequence length="61" mass="7252">MLAGLKELKNRITGTRQPWIPTEGEDYWKIEYGAERLLHNPQPRSPLTYEQEARIKTVKYH</sequence>
<dbReference type="AlphaFoldDB" id="A0A089LYM2"/>
<dbReference type="RefSeq" id="WP_038698135.1">
    <property type="nucleotide sequence ID" value="NZ_CP009286.1"/>
</dbReference>
<dbReference type="Proteomes" id="UP000029507">
    <property type="component" value="Chromosome"/>
</dbReference>
<protein>
    <submittedName>
        <fullName evidence="1">Uncharacterized protein</fullName>
    </submittedName>
</protein>
<evidence type="ECO:0000313" key="1">
    <source>
        <dbReference type="EMBL" id="AIQ65235.1"/>
    </source>
</evidence>
<evidence type="ECO:0000313" key="2">
    <source>
        <dbReference type="Proteomes" id="UP000029507"/>
    </source>
</evidence>
<name>A0A089LYM2_9BACL</name>
<keyword evidence="2" id="KW-1185">Reference proteome</keyword>
<dbReference type="KEGG" id="pste:PSTEL_21050"/>
<proteinExistence type="predicted"/>
<dbReference type="EMBL" id="CP009286">
    <property type="protein sequence ID" value="AIQ65235.1"/>
    <property type="molecule type" value="Genomic_DNA"/>
</dbReference>
<reference evidence="1 2" key="1">
    <citation type="submission" date="2014-08" db="EMBL/GenBank/DDBJ databases">
        <title>Comparative genomics of the Paenibacillus odorifer group.</title>
        <authorList>
            <person name="den Bakker H.C."/>
            <person name="Tsai Y.-C."/>
            <person name="Martin N."/>
            <person name="Korlach J."/>
            <person name="Wiedmann M."/>
        </authorList>
    </citation>
    <scope>NUCLEOTIDE SEQUENCE [LARGE SCALE GENOMIC DNA]</scope>
    <source>
        <strain evidence="1 2">DSM 14472</strain>
    </source>
</reference>
<dbReference type="HOGENOM" id="CLU_2937312_0_0_9"/>
<organism evidence="1 2">
    <name type="scientific">Paenibacillus stellifer</name>
    <dbReference type="NCBI Taxonomy" id="169760"/>
    <lineage>
        <taxon>Bacteria</taxon>
        <taxon>Bacillati</taxon>
        <taxon>Bacillota</taxon>
        <taxon>Bacilli</taxon>
        <taxon>Bacillales</taxon>
        <taxon>Paenibacillaceae</taxon>
        <taxon>Paenibacillus</taxon>
    </lineage>
</organism>
<accession>A0A089LYM2</accession>
<gene>
    <name evidence="1" type="ORF">PSTEL_21050</name>
</gene>
<dbReference type="OrthoDB" id="2656770at2"/>